<dbReference type="KEGG" id="blen:NCTC4824_02238"/>
<reference evidence="1 2" key="1">
    <citation type="submission" date="2018-06" db="EMBL/GenBank/DDBJ databases">
        <authorList>
            <consortium name="Pathogen Informatics"/>
            <person name="Doyle S."/>
        </authorList>
    </citation>
    <scope>NUCLEOTIDE SEQUENCE [LARGE SCALE GENOMIC DNA]</scope>
    <source>
        <strain evidence="1 2">NCTC4824</strain>
    </source>
</reference>
<keyword evidence="2" id="KW-1185">Reference proteome</keyword>
<evidence type="ECO:0000313" key="1">
    <source>
        <dbReference type="EMBL" id="SQI58658.1"/>
    </source>
</evidence>
<gene>
    <name evidence="1" type="primary">yjjG_2</name>
    <name evidence="1" type="ORF">NCTC4824_02238</name>
</gene>
<dbReference type="InterPro" id="IPR006439">
    <property type="entry name" value="HAD-SF_hydro_IA"/>
</dbReference>
<dbReference type="SUPFAM" id="SSF56784">
    <property type="entry name" value="HAD-like"/>
    <property type="match status" value="1"/>
</dbReference>
<dbReference type="AlphaFoldDB" id="A0A2X4WFH4"/>
<dbReference type="Pfam" id="PF13419">
    <property type="entry name" value="HAD_2"/>
    <property type="match status" value="1"/>
</dbReference>
<dbReference type="NCBIfam" id="TIGR01549">
    <property type="entry name" value="HAD-SF-IA-v1"/>
    <property type="match status" value="1"/>
</dbReference>
<dbReference type="InterPro" id="IPR036412">
    <property type="entry name" value="HAD-like_sf"/>
</dbReference>
<dbReference type="Gene3D" id="3.40.50.1000">
    <property type="entry name" value="HAD superfamily/HAD-like"/>
    <property type="match status" value="1"/>
</dbReference>
<organism evidence="1 2">
    <name type="scientific">Lederbergia lenta</name>
    <name type="common">Bacillus lentus</name>
    <dbReference type="NCBI Taxonomy" id="1467"/>
    <lineage>
        <taxon>Bacteria</taxon>
        <taxon>Bacillati</taxon>
        <taxon>Bacillota</taxon>
        <taxon>Bacilli</taxon>
        <taxon>Bacillales</taxon>
        <taxon>Bacillaceae</taxon>
        <taxon>Lederbergia</taxon>
    </lineage>
</organism>
<dbReference type="RefSeq" id="WP_066138560.1">
    <property type="nucleotide sequence ID" value="NZ_CBCSGM010000001.1"/>
</dbReference>
<proteinExistence type="predicted"/>
<dbReference type="EC" id="3.1.3.5" evidence="1"/>
<accession>A0A2X4WFH4</accession>
<dbReference type="GO" id="GO:0008253">
    <property type="term" value="F:5'-nucleotidase activity"/>
    <property type="evidence" value="ECO:0007669"/>
    <property type="project" value="UniProtKB-EC"/>
</dbReference>
<protein>
    <submittedName>
        <fullName evidence="1">HAD family hydrolase</fullName>
        <ecNumber evidence="1">3.1.3.5</ecNumber>
    </submittedName>
</protein>
<dbReference type="InterPro" id="IPR052550">
    <property type="entry name" value="Pyrimidine_5'-ntase_YjjG"/>
</dbReference>
<dbReference type="PANTHER" id="PTHR47478">
    <property type="match status" value="1"/>
</dbReference>
<evidence type="ECO:0000313" key="2">
    <source>
        <dbReference type="Proteomes" id="UP000249134"/>
    </source>
</evidence>
<dbReference type="PANTHER" id="PTHR47478:SF1">
    <property type="entry name" value="PYRIMIDINE 5'-NUCLEOTIDASE YJJG"/>
    <property type="match status" value="1"/>
</dbReference>
<dbReference type="SFLD" id="SFLDS00003">
    <property type="entry name" value="Haloacid_Dehalogenase"/>
    <property type="match status" value="1"/>
</dbReference>
<dbReference type="InterPro" id="IPR041492">
    <property type="entry name" value="HAD_2"/>
</dbReference>
<dbReference type="EMBL" id="LS483476">
    <property type="protein sequence ID" value="SQI58658.1"/>
    <property type="molecule type" value="Genomic_DNA"/>
</dbReference>
<keyword evidence="1" id="KW-0378">Hydrolase</keyword>
<dbReference type="Proteomes" id="UP000249134">
    <property type="component" value="Chromosome 1"/>
</dbReference>
<dbReference type="InterPro" id="IPR023214">
    <property type="entry name" value="HAD_sf"/>
</dbReference>
<name>A0A2X4WFH4_LEDLE</name>
<sequence>MNYKAIIFDLDNTLLNYSVSELKSMQHTVKEHGLIQNEAFIWDTFWKLFSKNNMSYWNARKNAGYSIYQMLEYSFRDTLKELKLDTSASMILANLYWDTFCKACDFEDYAKDLLSQLHGRYSLAIISNGIGEAQRGRLAAGGIDHYFDTLVISDEVGHWKPDKKIFDEALKRLNINHTEALFIGDSLIDDYHGAVNAGLDFCYYNRTAKAIENNIRPKYVIDNLKAISNFIEV</sequence>
<dbReference type="InterPro" id="IPR023198">
    <property type="entry name" value="PGP-like_dom2"/>
</dbReference>
<dbReference type="SFLD" id="SFLDG01129">
    <property type="entry name" value="C1.5:_HAD__Beta-PGM__Phosphata"/>
    <property type="match status" value="1"/>
</dbReference>
<dbReference type="STRING" id="1348624.GCA_001591545_01291"/>
<dbReference type="Gene3D" id="1.10.150.240">
    <property type="entry name" value="Putative phosphatase, domain 2"/>
    <property type="match status" value="1"/>
</dbReference>